<dbReference type="PRINTS" id="PR01008">
    <property type="entry name" value="FLGLRINGFLGH"/>
</dbReference>
<proteinExistence type="inferred from homology"/>
<comment type="subcellular location">
    <subcellularLocation>
        <location evidence="2">Bacterial flagellum basal body</location>
    </subcellularLocation>
    <subcellularLocation>
        <location evidence="3">Cell outer membrane</location>
    </subcellularLocation>
</comment>
<dbReference type="STRING" id="321763.SAMN04488692_10899"/>
<evidence type="ECO:0000313" key="10">
    <source>
        <dbReference type="Proteomes" id="UP000199476"/>
    </source>
</evidence>
<dbReference type="AlphaFoldDB" id="A0A1G9MKY5"/>
<keyword evidence="9" id="KW-0966">Cell projection</keyword>
<dbReference type="PANTHER" id="PTHR34933:SF1">
    <property type="entry name" value="FLAGELLAR L-RING PROTEIN"/>
    <property type="match status" value="1"/>
</dbReference>
<evidence type="ECO:0000256" key="2">
    <source>
        <dbReference type="ARBA" id="ARBA00004117"/>
    </source>
</evidence>
<evidence type="ECO:0000256" key="6">
    <source>
        <dbReference type="ARBA" id="ARBA00023136"/>
    </source>
</evidence>
<keyword evidence="8" id="KW-0998">Cell outer membrane</keyword>
<evidence type="ECO:0000256" key="4">
    <source>
        <dbReference type="ARBA" id="ARBA00006929"/>
    </source>
</evidence>
<evidence type="ECO:0000256" key="5">
    <source>
        <dbReference type="ARBA" id="ARBA00022729"/>
    </source>
</evidence>
<dbReference type="InterPro" id="IPR000527">
    <property type="entry name" value="Flag_Lring"/>
</dbReference>
<gene>
    <name evidence="9" type="ORF">SAMN04488692_10899</name>
</gene>
<accession>A0A1G9MKY5</accession>
<dbReference type="GO" id="GO:0003774">
    <property type="term" value="F:cytoskeletal motor activity"/>
    <property type="evidence" value="ECO:0007669"/>
    <property type="project" value="InterPro"/>
</dbReference>
<dbReference type="Pfam" id="PF02107">
    <property type="entry name" value="FlgH"/>
    <property type="match status" value="1"/>
</dbReference>
<reference evidence="9 10" key="1">
    <citation type="submission" date="2016-10" db="EMBL/GenBank/DDBJ databases">
        <authorList>
            <person name="de Groot N.N."/>
        </authorList>
    </citation>
    <scope>NUCLEOTIDE SEQUENCE [LARGE SCALE GENOMIC DNA]</scope>
    <source>
        <strain evidence="9 10">SLAS-1</strain>
    </source>
</reference>
<dbReference type="Proteomes" id="UP000199476">
    <property type="component" value="Unassembled WGS sequence"/>
</dbReference>
<dbReference type="GO" id="GO:0009279">
    <property type="term" value="C:cell outer membrane"/>
    <property type="evidence" value="ECO:0007669"/>
    <property type="project" value="UniProtKB-SubCell"/>
</dbReference>
<evidence type="ECO:0000313" key="9">
    <source>
        <dbReference type="EMBL" id="SDL74869.1"/>
    </source>
</evidence>
<dbReference type="GO" id="GO:0071973">
    <property type="term" value="P:bacterial-type flagellum-dependent cell motility"/>
    <property type="evidence" value="ECO:0007669"/>
    <property type="project" value="InterPro"/>
</dbReference>
<dbReference type="GO" id="GO:0009427">
    <property type="term" value="C:bacterial-type flagellum basal body, distal rod, L ring"/>
    <property type="evidence" value="ECO:0007669"/>
    <property type="project" value="InterPro"/>
</dbReference>
<comment type="similarity">
    <text evidence="4">Belongs to the FlgH family.</text>
</comment>
<keyword evidence="9" id="KW-0969">Cilium</keyword>
<dbReference type="EMBL" id="FNGO01000008">
    <property type="protein sequence ID" value="SDL74869.1"/>
    <property type="molecule type" value="Genomic_DNA"/>
</dbReference>
<dbReference type="OrthoDB" id="9816119at2"/>
<evidence type="ECO:0000256" key="8">
    <source>
        <dbReference type="ARBA" id="ARBA00023237"/>
    </source>
</evidence>
<keyword evidence="5" id="KW-0732">Signal</keyword>
<dbReference type="RefSeq" id="WP_089759660.1">
    <property type="nucleotide sequence ID" value="NZ_FNGO01000008.1"/>
</dbReference>
<keyword evidence="6" id="KW-0472">Membrane</keyword>
<sequence>MKVKNLIDSSTYRKSAGEIIPALILLVAVSLLLTSSVQATSLWEDDGTSMYSDKEVFEEGDLITIEIDEAATAIQDADSDISREADVELEQGRGLLDFINPFSTGYSASESSEGITQRSGSLEADITVRVEEVNDNGNLRVIGDKSITINDETQVIQLSGILREDDVAADNTAQSHHLSDPEIKYDGEGMVGDTQDQGIVSRLFNAIF</sequence>
<keyword evidence="9" id="KW-0282">Flagellum</keyword>
<dbReference type="PANTHER" id="PTHR34933">
    <property type="entry name" value="FLAGELLAR L-RING PROTEIN"/>
    <property type="match status" value="1"/>
</dbReference>
<name>A0A1G9MKY5_9FIRM</name>
<protein>
    <submittedName>
        <fullName evidence="9">Flagellar L-ring protein FlgH</fullName>
    </submittedName>
</protein>
<evidence type="ECO:0000256" key="1">
    <source>
        <dbReference type="ARBA" id="ARBA00002591"/>
    </source>
</evidence>
<comment type="function">
    <text evidence="1">Assembles around the rod to form the L-ring and probably protects the motor/basal body from shearing forces during rotation.</text>
</comment>
<keyword evidence="10" id="KW-1185">Reference proteome</keyword>
<evidence type="ECO:0000256" key="3">
    <source>
        <dbReference type="ARBA" id="ARBA00004442"/>
    </source>
</evidence>
<evidence type="ECO:0000256" key="7">
    <source>
        <dbReference type="ARBA" id="ARBA00023143"/>
    </source>
</evidence>
<organism evidence="9 10">
    <name type="scientific">Halarsenatibacter silvermanii</name>
    <dbReference type="NCBI Taxonomy" id="321763"/>
    <lineage>
        <taxon>Bacteria</taxon>
        <taxon>Bacillati</taxon>
        <taxon>Bacillota</taxon>
        <taxon>Clostridia</taxon>
        <taxon>Halanaerobiales</taxon>
        <taxon>Halarsenatibacteraceae</taxon>
        <taxon>Halarsenatibacter</taxon>
    </lineage>
</organism>
<keyword evidence="7" id="KW-0975">Bacterial flagellum</keyword>